<evidence type="ECO:0008006" key="4">
    <source>
        <dbReference type="Google" id="ProtNLM"/>
    </source>
</evidence>
<dbReference type="EMBL" id="LRDB01000003">
    <property type="protein sequence ID" value="KYG82600.1"/>
    <property type="molecule type" value="Genomic_DNA"/>
</dbReference>
<feature type="transmembrane region" description="Helical" evidence="1">
    <location>
        <begin position="31"/>
        <end position="52"/>
    </location>
</feature>
<feature type="transmembrane region" description="Helical" evidence="1">
    <location>
        <begin position="326"/>
        <end position="348"/>
    </location>
</feature>
<dbReference type="PANTHER" id="PTHR32309">
    <property type="entry name" value="TYROSINE-PROTEIN KINASE"/>
    <property type="match status" value="1"/>
</dbReference>
<sequence>MSEHHHINEERISIAGLIRNFQAWAKAMFSAWAKIIVGAIVIGGLFFTYQLVRKTNYKAETTFTLEDESGGGLGQLSSLASLAGVNVGSSLGGESSLFQLDNITELYMSYTMMKETLLTKSESEMGVERLITWYGRENKLDKKWAKAGVNFEMPKDNMIVRHDSVLKEVVKDIRKRNLVVSKPSRKLTILSVAYTSNNELFSKKFNETLVQHVNEFYKAAKTKKTSENLRVLAYQADSVKKVLDQSLSDLAQFDERNPYLNSLKSTAYVPRQKIMIDVQASSAVYEEIVKNLEIAKISNRNNTPLIQGIDKPVLPLEDDHMKWYKALVIGLILGGLLMVSYFTLMRIYTSVMSQED</sequence>
<dbReference type="AlphaFoldDB" id="A0A150XV31"/>
<evidence type="ECO:0000313" key="2">
    <source>
        <dbReference type="EMBL" id="KYG82600.1"/>
    </source>
</evidence>
<reference evidence="2 3" key="1">
    <citation type="submission" date="2016-01" db="EMBL/GenBank/DDBJ databases">
        <title>Genome sequencing of Roseivirga echinicomitans KMM 6058.</title>
        <authorList>
            <person name="Selvaratnam C."/>
            <person name="Thevarajoo S."/>
            <person name="Goh K.M."/>
            <person name="Ee R."/>
            <person name="Chan K.-G."/>
            <person name="Chong C.S."/>
        </authorList>
    </citation>
    <scope>NUCLEOTIDE SEQUENCE [LARGE SCALE GENOMIC DNA]</scope>
    <source>
        <strain evidence="2 3">KMM 6058</strain>
    </source>
</reference>
<name>A0A150XV31_9BACT</name>
<evidence type="ECO:0000256" key="1">
    <source>
        <dbReference type="SAM" id="Phobius"/>
    </source>
</evidence>
<dbReference type="Proteomes" id="UP000075615">
    <property type="component" value="Unassembled WGS sequence"/>
</dbReference>
<dbReference type="OrthoDB" id="745212at2"/>
<gene>
    <name evidence="2" type="ORF">AWN68_15235</name>
</gene>
<keyword evidence="3" id="KW-1185">Reference proteome</keyword>
<dbReference type="RefSeq" id="WP_068412784.1">
    <property type="nucleotide sequence ID" value="NZ_LRDB01000003.1"/>
</dbReference>
<keyword evidence="1" id="KW-0812">Transmembrane</keyword>
<organism evidence="2 3">
    <name type="scientific">Roseivirga echinicomitans</name>
    <dbReference type="NCBI Taxonomy" id="296218"/>
    <lineage>
        <taxon>Bacteria</taxon>
        <taxon>Pseudomonadati</taxon>
        <taxon>Bacteroidota</taxon>
        <taxon>Cytophagia</taxon>
        <taxon>Cytophagales</taxon>
        <taxon>Roseivirgaceae</taxon>
        <taxon>Roseivirga</taxon>
    </lineage>
</organism>
<accession>A0A150XV31</accession>
<proteinExistence type="predicted"/>
<comment type="caution">
    <text evidence="2">The sequence shown here is derived from an EMBL/GenBank/DDBJ whole genome shotgun (WGS) entry which is preliminary data.</text>
</comment>
<keyword evidence="1" id="KW-1133">Transmembrane helix</keyword>
<keyword evidence="1" id="KW-0472">Membrane</keyword>
<evidence type="ECO:0000313" key="3">
    <source>
        <dbReference type="Proteomes" id="UP000075615"/>
    </source>
</evidence>
<dbReference type="InterPro" id="IPR050445">
    <property type="entry name" value="Bact_polysacc_biosynth/exp"/>
</dbReference>
<dbReference type="STRING" id="296218.AWN68_15235"/>
<dbReference type="PANTHER" id="PTHR32309:SF31">
    <property type="entry name" value="CAPSULAR EXOPOLYSACCHARIDE FAMILY"/>
    <property type="match status" value="1"/>
</dbReference>
<protein>
    <recommendedName>
        <fullName evidence="4">Polysaccharide chain length determinant N-terminal domain-containing protein</fullName>
    </recommendedName>
</protein>